<dbReference type="PRINTS" id="PR00081">
    <property type="entry name" value="GDHRDH"/>
</dbReference>
<dbReference type="InterPro" id="IPR002347">
    <property type="entry name" value="SDR_fam"/>
</dbReference>
<dbReference type="PANTHER" id="PTHR24320:SF282">
    <property type="entry name" value="WW DOMAIN-CONTAINING OXIDOREDUCTASE"/>
    <property type="match status" value="1"/>
</dbReference>
<dbReference type="EMBL" id="JBFTWV010000028">
    <property type="protein sequence ID" value="KAL2796264.1"/>
    <property type="molecule type" value="Genomic_DNA"/>
</dbReference>
<evidence type="ECO:0000313" key="5">
    <source>
        <dbReference type="Proteomes" id="UP001610563"/>
    </source>
</evidence>
<dbReference type="InterPro" id="IPR036291">
    <property type="entry name" value="NAD(P)-bd_dom_sf"/>
</dbReference>
<comment type="similarity">
    <text evidence="1">Belongs to the short-chain dehydrogenases/reductases (SDR) family.</text>
</comment>
<protein>
    <recommendedName>
        <fullName evidence="6">Short-chain dehydrogenase/reductase</fullName>
    </recommendedName>
</protein>
<comment type="caution">
    <text evidence="4">The sequence shown here is derived from an EMBL/GenBank/DDBJ whole genome shotgun (WGS) entry which is preliminary data.</text>
</comment>
<proteinExistence type="inferred from homology"/>
<dbReference type="Proteomes" id="UP001610563">
    <property type="component" value="Unassembled WGS sequence"/>
</dbReference>
<reference evidence="4 5" key="1">
    <citation type="submission" date="2024-07" db="EMBL/GenBank/DDBJ databases">
        <title>Section-level genome sequencing and comparative genomics of Aspergillus sections Usti and Cavernicolus.</title>
        <authorList>
            <consortium name="Lawrence Berkeley National Laboratory"/>
            <person name="Nybo J.L."/>
            <person name="Vesth T.C."/>
            <person name="Theobald S."/>
            <person name="Frisvad J.C."/>
            <person name="Larsen T.O."/>
            <person name="Kjaerboelling I."/>
            <person name="Rothschild-Mancinelli K."/>
            <person name="Lyhne E.K."/>
            <person name="Kogle M.E."/>
            <person name="Barry K."/>
            <person name="Clum A."/>
            <person name="Na H."/>
            <person name="Ledsgaard L."/>
            <person name="Lin J."/>
            <person name="Lipzen A."/>
            <person name="Kuo A."/>
            <person name="Riley R."/>
            <person name="Mondo S."/>
            <person name="Labutti K."/>
            <person name="Haridas S."/>
            <person name="Pangalinan J."/>
            <person name="Salamov A.A."/>
            <person name="Simmons B.A."/>
            <person name="Magnuson J.K."/>
            <person name="Chen J."/>
            <person name="Drula E."/>
            <person name="Henrissat B."/>
            <person name="Wiebenga A."/>
            <person name="Lubbers R.J."/>
            <person name="Gomes A.C."/>
            <person name="Makela M.R."/>
            <person name="Stajich J."/>
            <person name="Grigoriev I.V."/>
            <person name="Mortensen U.H."/>
            <person name="De Vries R.P."/>
            <person name="Baker S.E."/>
            <person name="Andersen M.R."/>
        </authorList>
    </citation>
    <scope>NUCLEOTIDE SEQUENCE [LARGE SCALE GENOMIC DNA]</scope>
    <source>
        <strain evidence="4 5">CBS 209.92</strain>
    </source>
</reference>
<keyword evidence="2" id="KW-0521">NADP</keyword>
<dbReference type="Pfam" id="PF00106">
    <property type="entry name" value="adh_short"/>
    <property type="match status" value="1"/>
</dbReference>
<dbReference type="SUPFAM" id="SSF51735">
    <property type="entry name" value="NAD(P)-binding Rossmann-fold domains"/>
    <property type="match status" value="1"/>
</dbReference>
<evidence type="ECO:0000313" key="4">
    <source>
        <dbReference type="EMBL" id="KAL2796264.1"/>
    </source>
</evidence>
<keyword evidence="5" id="KW-1185">Reference proteome</keyword>
<evidence type="ECO:0000256" key="3">
    <source>
        <dbReference type="ARBA" id="ARBA00023002"/>
    </source>
</evidence>
<name>A0ABR4GB61_9EURO</name>
<evidence type="ECO:0008006" key="6">
    <source>
        <dbReference type="Google" id="ProtNLM"/>
    </source>
</evidence>
<sequence>MGSSASRAGGTTFNPVADIPNLTGKTILVTGGNSGLGRQSIIELSKHDPREIWLAARTLSKAEAAIEELKDHGILLPVQLAVIKPLEMDLASMDSVARAAEVVRTQTQRLDILILNAGIMATLPGISRDGYEIQFATNYLGHAFLVSLLLPVLLATGPEGERLTGGARIVLLGSVAHKFAPRGGIEFNSLKSSAEGLSTVARYAQSKLAILLYGRELARRHPEFTVVAVHPGQVRTNLGNTASTTSLLMRALWLLTSAVIGVEPERGALNQLWAATAPAEGLCSGAYYEPVGKLAKGSKMILSDGLARELGDWTCREVSRYHKHLDGR</sequence>
<dbReference type="InterPro" id="IPR020904">
    <property type="entry name" value="Sc_DH/Rdtase_CS"/>
</dbReference>
<gene>
    <name evidence="4" type="ORF">BJX66DRAFT_324196</name>
</gene>
<evidence type="ECO:0000256" key="2">
    <source>
        <dbReference type="ARBA" id="ARBA00022857"/>
    </source>
</evidence>
<dbReference type="PROSITE" id="PS00061">
    <property type="entry name" value="ADH_SHORT"/>
    <property type="match status" value="1"/>
</dbReference>
<keyword evidence="3" id="KW-0560">Oxidoreductase</keyword>
<organism evidence="4 5">
    <name type="scientific">Aspergillus keveii</name>
    <dbReference type="NCBI Taxonomy" id="714993"/>
    <lineage>
        <taxon>Eukaryota</taxon>
        <taxon>Fungi</taxon>
        <taxon>Dikarya</taxon>
        <taxon>Ascomycota</taxon>
        <taxon>Pezizomycotina</taxon>
        <taxon>Eurotiomycetes</taxon>
        <taxon>Eurotiomycetidae</taxon>
        <taxon>Eurotiales</taxon>
        <taxon>Aspergillaceae</taxon>
        <taxon>Aspergillus</taxon>
        <taxon>Aspergillus subgen. Nidulantes</taxon>
    </lineage>
</organism>
<dbReference type="PANTHER" id="PTHR24320">
    <property type="entry name" value="RETINOL DEHYDROGENASE"/>
    <property type="match status" value="1"/>
</dbReference>
<evidence type="ECO:0000256" key="1">
    <source>
        <dbReference type="ARBA" id="ARBA00006484"/>
    </source>
</evidence>
<accession>A0ABR4GB61</accession>
<dbReference type="Gene3D" id="3.40.50.720">
    <property type="entry name" value="NAD(P)-binding Rossmann-like Domain"/>
    <property type="match status" value="1"/>
</dbReference>